<keyword evidence="5 9" id="KW-0812">Transmembrane</keyword>
<reference evidence="11" key="1">
    <citation type="journal article" date="2019" name="Int. J. Syst. Evol. Microbiol.">
        <title>The Global Catalogue of Microorganisms (GCM) 10K type strain sequencing project: providing services to taxonomists for standard genome sequencing and annotation.</title>
        <authorList>
            <consortium name="The Broad Institute Genomics Platform"/>
            <consortium name="The Broad Institute Genome Sequencing Center for Infectious Disease"/>
            <person name="Wu L."/>
            <person name="Ma J."/>
        </authorList>
    </citation>
    <scope>NUCLEOTIDE SEQUENCE [LARGE SCALE GENOMIC DNA]</scope>
    <source>
        <strain evidence="11">JCM 18720</strain>
    </source>
</reference>
<evidence type="ECO:0000256" key="9">
    <source>
        <dbReference type="SAM" id="Phobius"/>
    </source>
</evidence>
<dbReference type="PIRSF" id="PIRSF006060">
    <property type="entry name" value="AA_transporter"/>
    <property type="match status" value="1"/>
</dbReference>
<gene>
    <name evidence="10" type="ORF">GCM10025772_11020</name>
</gene>
<feature type="transmembrane region" description="Helical" evidence="9">
    <location>
        <begin position="159"/>
        <end position="179"/>
    </location>
</feature>
<comment type="subcellular location">
    <subcellularLocation>
        <location evidence="1">Cell membrane</location>
        <topology evidence="1">Multi-pass membrane protein</topology>
    </subcellularLocation>
</comment>
<dbReference type="InterPro" id="IPR002293">
    <property type="entry name" value="AA/rel_permease1"/>
</dbReference>
<evidence type="ECO:0000256" key="2">
    <source>
        <dbReference type="ARBA" id="ARBA00008220"/>
    </source>
</evidence>
<evidence type="ECO:0000256" key="8">
    <source>
        <dbReference type="ARBA" id="ARBA00045636"/>
    </source>
</evidence>
<dbReference type="Gene3D" id="1.20.1740.10">
    <property type="entry name" value="Amino acid/polyamine transporter I"/>
    <property type="match status" value="1"/>
</dbReference>
<organism evidence="10 11">
    <name type="scientific">Ferrimonas gelatinilytica</name>
    <dbReference type="NCBI Taxonomy" id="1255257"/>
    <lineage>
        <taxon>Bacteria</taxon>
        <taxon>Pseudomonadati</taxon>
        <taxon>Pseudomonadota</taxon>
        <taxon>Gammaproteobacteria</taxon>
        <taxon>Alteromonadales</taxon>
        <taxon>Ferrimonadaceae</taxon>
        <taxon>Ferrimonas</taxon>
    </lineage>
</organism>
<comment type="function">
    <text evidence="8">Major component of the acid-resistance (AR) system allowing enteric pathogens to survive the acidic environment in the stomach. Exchanges extracellular arginine for its intracellular decarboxylation product agmatine (Agm) thereby expelling intracellular protons. Probably undergoes several conformational states in order to translocate the substrate across the membrane; keeps the substrate accessible to only 1 side of the membrane at a time by opening and closing 3 membrane-internal gates.</text>
</comment>
<evidence type="ECO:0000256" key="3">
    <source>
        <dbReference type="ARBA" id="ARBA00021069"/>
    </source>
</evidence>
<feature type="transmembrane region" description="Helical" evidence="9">
    <location>
        <begin position="128"/>
        <end position="147"/>
    </location>
</feature>
<evidence type="ECO:0000256" key="4">
    <source>
        <dbReference type="ARBA" id="ARBA00022475"/>
    </source>
</evidence>
<dbReference type="EMBL" id="BAABLF010000006">
    <property type="protein sequence ID" value="GAA5189204.1"/>
    <property type="molecule type" value="Genomic_DNA"/>
</dbReference>
<feature type="transmembrane region" description="Helical" evidence="9">
    <location>
        <begin position="395"/>
        <end position="414"/>
    </location>
</feature>
<feature type="transmembrane region" description="Helical" evidence="9">
    <location>
        <begin position="229"/>
        <end position="255"/>
    </location>
</feature>
<dbReference type="Proteomes" id="UP001501600">
    <property type="component" value="Unassembled WGS sequence"/>
</dbReference>
<feature type="transmembrane region" description="Helical" evidence="9">
    <location>
        <begin position="275"/>
        <end position="302"/>
    </location>
</feature>
<feature type="transmembrane region" description="Helical" evidence="9">
    <location>
        <begin position="48"/>
        <end position="68"/>
    </location>
</feature>
<keyword evidence="7 9" id="KW-0472">Membrane</keyword>
<comment type="caution">
    <text evidence="10">The sequence shown here is derived from an EMBL/GenBank/DDBJ whole genome shotgun (WGS) entry which is preliminary data.</text>
</comment>
<keyword evidence="6 9" id="KW-1133">Transmembrane helix</keyword>
<dbReference type="PANTHER" id="PTHR42770:SF18">
    <property type="entry name" value="ARGININE_AGMATINE ANTIPORTER"/>
    <property type="match status" value="1"/>
</dbReference>
<feature type="transmembrane region" description="Helical" evidence="9">
    <location>
        <begin position="420"/>
        <end position="438"/>
    </location>
</feature>
<dbReference type="RefSeq" id="WP_345316045.1">
    <property type="nucleotide sequence ID" value="NZ_BAABLF010000006.1"/>
</dbReference>
<protein>
    <recommendedName>
        <fullName evidence="3">Arginine/agmatine antiporter</fullName>
    </recommendedName>
</protein>
<name>A0ABP9RYX5_9GAMM</name>
<feature type="transmembrane region" description="Helical" evidence="9">
    <location>
        <begin position="89"/>
        <end position="116"/>
    </location>
</feature>
<keyword evidence="4" id="KW-1003">Cell membrane</keyword>
<dbReference type="InterPro" id="IPR050367">
    <property type="entry name" value="APC_superfamily"/>
</dbReference>
<keyword evidence="11" id="KW-1185">Reference proteome</keyword>
<dbReference type="PANTHER" id="PTHR42770">
    <property type="entry name" value="AMINO ACID TRANSPORTER-RELATED"/>
    <property type="match status" value="1"/>
</dbReference>
<evidence type="ECO:0000256" key="5">
    <source>
        <dbReference type="ARBA" id="ARBA00022692"/>
    </source>
</evidence>
<evidence type="ECO:0000256" key="7">
    <source>
        <dbReference type="ARBA" id="ARBA00023136"/>
    </source>
</evidence>
<sequence length="452" mass="47083">MTTGSDDQSAGKRSLGVGMCTALVIGNMIGSGFFIAPAALAPYGTVAIIGWGVMALAAVCLGLVFARLARIAPVTGGPYAFTRLGFGRFAGFLVAWGYWVSIWASLPAMAAGLVGYLGILIPALKGQLAINLAIGLGAIWLVALINIRGVREAGIFQAVTVYTKLVPFIAISLFGLFWVDWDTFAVLNPSDRPILGALAATAPLTMFAFLGVESATVPAGDVKNPERTIPIATVLGTLISSTIYILGTTVVMGVIPREVLMTSSAPFADAAAVMWGGWASTVIALAAVISSLGALNGWTLMLSQVPMAAAQQGAMPALFARTSAHGVPVQGILLSVSLSSILLLVDASGSQAMAVFYNLIVNLSTDAAMIPYVFCALVEGVLWVKRDPLSKILNIKPYILLGSVAFIFSLGTIYGAGPEAGMYSLILLMLATPVWLLICRVPEADDPSPPEE</sequence>
<evidence type="ECO:0000256" key="1">
    <source>
        <dbReference type="ARBA" id="ARBA00004651"/>
    </source>
</evidence>
<feature type="transmembrane region" description="Helical" evidence="9">
    <location>
        <begin position="356"/>
        <end position="383"/>
    </location>
</feature>
<accession>A0ABP9RYX5</accession>
<proteinExistence type="inferred from homology"/>
<feature type="transmembrane region" description="Helical" evidence="9">
    <location>
        <begin position="194"/>
        <end position="217"/>
    </location>
</feature>
<evidence type="ECO:0000313" key="10">
    <source>
        <dbReference type="EMBL" id="GAA5189204.1"/>
    </source>
</evidence>
<dbReference type="Pfam" id="PF13520">
    <property type="entry name" value="AA_permease_2"/>
    <property type="match status" value="1"/>
</dbReference>
<evidence type="ECO:0000256" key="6">
    <source>
        <dbReference type="ARBA" id="ARBA00022989"/>
    </source>
</evidence>
<feature type="transmembrane region" description="Helical" evidence="9">
    <location>
        <begin position="15"/>
        <end position="36"/>
    </location>
</feature>
<comment type="similarity">
    <text evidence="2">Belongs to the amino acid-polyamine-organocation (APC) superfamily. Basic amino acid/polyamine antiporter (APA) (TC 2.A.3.2) family.</text>
</comment>
<evidence type="ECO:0000313" key="11">
    <source>
        <dbReference type="Proteomes" id="UP001501600"/>
    </source>
</evidence>
<feature type="transmembrane region" description="Helical" evidence="9">
    <location>
        <begin position="323"/>
        <end position="344"/>
    </location>
</feature>